<dbReference type="PANTHER" id="PTHR21028">
    <property type="entry name" value="SI:CH211-156B7.4"/>
    <property type="match status" value="1"/>
</dbReference>
<reference evidence="2 3" key="1">
    <citation type="submission" date="2018-08" db="EMBL/GenBank/DDBJ databases">
        <title>Verrucosispora craniellae sp. nov., isolated from a marine sponge in the South China Sea.</title>
        <authorList>
            <person name="Li L."/>
            <person name="Lin H.W."/>
        </authorList>
    </citation>
    <scope>NUCLEOTIDE SEQUENCE [LARGE SCALE GENOMIC DNA]</scope>
    <source>
        <strain evidence="2 3">LHW63014</strain>
    </source>
</reference>
<dbReference type="OrthoDB" id="4073278at2"/>
<evidence type="ECO:0000313" key="3">
    <source>
        <dbReference type="Proteomes" id="UP000262621"/>
    </source>
</evidence>
<dbReference type="Proteomes" id="UP000262621">
    <property type="component" value="Unassembled WGS sequence"/>
</dbReference>
<gene>
    <name evidence="2" type="ORF">D0Q02_26735</name>
</gene>
<dbReference type="SUPFAM" id="SSF55154">
    <property type="entry name" value="CYTH-like phosphatases"/>
    <property type="match status" value="1"/>
</dbReference>
<dbReference type="InterPro" id="IPR023577">
    <property type="entry name" value="CYTH_domain"/>
</dbReference>
<dbReference type="CDD" id="cd07890">
    <property type="entry name" value="CYTH-like_AC_IV-like"/>
    <property type="match status" value="1"/>
</dbReference>
<feature type="domain" description="CYTH" evidence="1">
    <location>
        <begin position="315"/>
        <end position="489"/>
    </location>
</feature>
<dbReference type="SUPFAM" id="SSF53335">
    <property type="entry name" value="S-adenosyl-L-methionine-dependent methyltransferases"/>
    <property type="match status" value="1"/>
</dbReference>
<dbReference type="InterPro" id="IPR029063">
    <property type="entry name" value="SAM-dependent_MTases_sf"/>
</dbReference>
<organism evidence="2 3">
    <name type="scientific">Micromonospora craniellae</name>
    <dbReference type="NCBI Taxonomy" id="2294034"/>
    <lineage>
        <taxon>Bacteria</taxon>
        <taxon>Bacillati</taxon>
        <taxon>Actinomycetota</taxon>
        <taxon>Actinomycetes</taxon>
        <taxon>Micromonosporales</taxon>
        <taxon>Micromonosporaceae</taxon>
        <taxon>Micromonospora</taxon>
    </lineage>
</organism>
<dbReference type="InterPro" id="IPR008173">
    <property type="entry name" value="Adenylyl_cyclase_CyaB"/>
</dbReference>
<dbReference type="Pfam" id="PF01928">
    <property type="entry name" value="CYTH"/>
    <property type="match status" value="1"/>
</dbReference>
<protein>
    <submittedName>
        <fullName evidence="2">CYTH domain-containing protein</fullName>
    </submittedName>
</protein>
<dbReference type="Gene3D" id="2.40.320.10">
    <property type="entry name" value="Hypothetical Protein Pfu-838710-001"/>
    <property type="match status" value="1"/>
</dbReference>
<comment type="caution">
    <text evidence="2">The sequence shown here is derived from an EMBL/GenBank/DDBJ whole genome shotgun (WGS) entry which is preliminary data.</text>
</comment>
<name>A0A372FS52_9ACTN</name>
<dbReference type="AlphaFoldDB" id="A0A372FS52"/>
<dbReference type="PANTHER" id="PTHR21028:SF2">
    <property type="entry name" value="CYTH DOMAIN-CONTAINING PROTEIN"/>
    <property type="match status" value="1"/>
</dbReference>
<dbReference type="InterPro" id="IPR006764">
    <property type="entry name" value="SAM_dep_MeTrfase_SAV2177_type"/>
</dbReference>
<proteinExistence type="predicted"/>
<evidence type="ECO:0000313" key="2">
    <source>
        <dbReference type="EMBL" id="RFS43617.1"/>
    </source>
</evidence>
<dbReference type="PROSITE" id="PS51707">
    <property type="entry name" value="CYTH"/>
    <property type="match status" value="1"/>
</dbReference>
<evidence type="ECO:0000259" key="1">
    <source>
        <dbReference type="PROSITE" id="PS51707"/>
    </source>
</evidence>
<dbReference type="Gene3D" id="3.40.50.150">
    <property type="entry name" value="Vaccinia Virus protein VP39"/>
    <property type="match status" value="1"/>
</dbReference>
<accession>A0A372FS52</accession>
<dbReference type="EMBL" id="QVFU01000051">
    <property type="protein sequence ID" value="RFS43617.1"/>
    <property type="molecule type" value="Genomic_DNA"/>
</dbReference>
<dbReference type="InterPro" id="IPR033469">
    <property type="entry name" value="CYTH-like_dom_sf"/>
</dbReference>
<keyword evidence="3" id="KW-1185">Reference proteome</keyword>
<dbReference type="Pfam" id="PF04672">
    <property type="entry name" value="Methyltransf_19"/>
    <property type="match status" value="1"/>
</dbReference>
<sequence length="495" mass="53502">MPLEVVVPSRAESHDGLPRLDTTIAHNARVWDWWLGGKDNFEVDRVVGAHVQKLFPEIVAVARADREFLARVVRFLVDAGIRQFLDVGTGLPTADNTHSLAQTYAPESRVVYVDNDPLVLAHARALLTGGPEGATDYVDADVRDPDRILGAAAATLDFQKPVAVLMLGVLNFVPDDADALRSVRQLMDAVPVGSYLVVTHPTYELGGEANRQAMAYWNANAAPPIRARSGTAIRRLVEGLDILEPGLVSCSLWRTTPAASATAVPQYAVVAHKTSSRRSTPSARRSAVVGGDLLGCDDVTNPCVSQPAGPTMTGACEVEVKYRVGDLARLEAALAARGIVLSAPVVQDDQAYARVGWKYGQSKLGVPFVRLRTERGRCLLTVKTPVANEQSCVEHETEVADRDQMHAVVQQMGFYPTVRIRKTRRTAVVGPMSLCLDEVDGLGPFLEIERIIESGEAGEQVQAELHRFACTLMVPLVRTGGTYDSLIQAATSAEV</sequence>